<reference evidence="3 4" key="1">
    <citation type="submission" date="2016-10" db="EMBL/GenBank/DDBJ databases">
        <authorList>
            <person name="de Groot N.N."/>
        </authorList>
    </citation>
    <scope>NUCLEOTIDE SEQUENCE [LARGE SCALE GENOMIC DNA]</scope>
    <source>
        <strain evidence="3 4">DSM 43941</strain>
    </source>
</reference>
<proteinExistence type="predicted"/>
<protein>
    <submittedName>
        <fullName evidence="3">FHA domain-containing protein</fullName>
    </submittedName>
</protein>
<evidence type="ECO:0000256" key="1">
    <source>
        <dbReference type="ARBA" id="ARBA00022553"/>
    </source>
</evidence>
<sequence length="355" mass="36909">MSMRVQPLPGAGLVIRTGPLLAVCADGGAQTDALLALVREVAAEAEGADGSVLIARLAGRLGGDGPDCAVAALGENPAVLVRGSAAAVADGRQGTVELQGPMLQFRTIDGPLSTLRLSLPGSGAPDPRTSLEAGVVSGAGLEAQPAQPVTPMDQPVAPAGRAVMPARRPDRAVPFEAVLLLPGYAPDPGPAPEPPPATQALVEGVYCRDDHFNDPDQRYCQICGISMAQLTQVSRLGPRPPLGVLLLDDGSTLRLDTDYVVGREPDTDDDVAAQRANPMRITGPASGVSRRHVRVRLTGWHVAVVDLNSANGTLLHRPGAAGPEQLTPGVPAVITPGTRIDMGPRWFRYESHRNT</sequence>
<evidence type="ECO:0000259" key="2">
    <source>
        <dbReference type="PROSITE" id="PS50006"/>
    </source>
</evidence>
<evidence type="ECO:0000313" key="4">
    <source>
        <dbReference type="Proteomes" id="UP000198688"/>
    </source>
</evidence>
<dbReference type="EMBL" id="LT629758">
    <property type="protein sequence ID" value="SDS73892.1"/>
    <property type="molecule type" value="Genomic_DNA"/>
</dbReference>
<dbReference type="PROSITE" id="PS50006">
    <property type="entry name" value="FHA_DOMAIN"/>
    <property type="match status" value="1"/>
</dbReference>
<dbReference type="CDD" id="cd00060">
    <property type="entry name" value="FHA"/>
    <property type="match status" value="1"/>
</dbReference>
<dbReference type="Proteomes" id="UP000198688">
    <property type="component" value="Chromosome I"/>
</dbReference>
<dbReference type="Pfam" id="PF00498">
    <property type="entry name" value="FHA"/>
    <property type="match status" value="1"/>
</dbReference>
<dbReference type="SUPFAM" id="SSF49879">
    <property type="entry name" value="SMAD/FHA domain"/>
    <property type="match status" value="1"/>
</dbReference>
<gene>
    <name evidence="3" type="ORF">SAMN04489716_1491</name>
</gene>
<name>A0A1H1UN07_9ACTN</name>
<dbReference type="STRING" id="113562.SAMN04489716_1491"/>
<dbReference type="AlphaFoldDB" id="A0A1H1UN07"/>
<dbReference type="InterPro" id="IPR000253">
    <property type="entry name" value="FHA_dom"/>
</dbReference>
<dbReference type="InterPro" id="IPR008984">
    <property type="entry name" value="SMAD_FHA_dom_sf"/>
</dbReference>
<keyword evidence="1" id="KW-0597">Phosphoprotein</keyword>
<evidence type="ECO:0000313" key="3">
    <source>
        <dbReference type="EMBL" id="SDS73892.1"/>
    </source>
</evidence>
<accession>A0A1H1UN07</accession>
<organism evidence="3 4">
    <name type="scientific">Actinoplanes derwentensis</name>
    <dbReference type="NCBI Taxonomy" id="113562"/>
    <lineage>
        <taxon>Bacteria</taxon>
        <taxon>Bacillati</taxon>
        <taxon>Actinomycetota</taxon>
        <taxon>Actinomycetes</taxon>
        <taxon>Micromonosporales</taxon>
        <taxon>Micromonosporaceae</taxon>
        <taxon>Actinoplanes</taxon>
    </lineage>
</organism>
<keyword evidence="4" id="KW-1185">Reference proteome</keyword>
<feature type="domain" description="FHA" evidence="2">
    <location>
        <begin position="259"/>
        <end position="316"/>
    </location>
</feature>
<dbReference type="Gene3D" id="2.60.200.20">
    <property type="match status" value="1"/>
</dbReference>